<protein>
    <submittedName>
        <fullName evidence="1">Uncharacterized protein</fullName>
    </submittedName>
</protein>
<sequence length="138" mass="15366">MTKMHLTPDANTFSILINWSSKLGQMDDAESLLERMIACGLTPDAFVYDSLLKGYGSRRNTEKVVHLLHQMADKGVVLDSEITSTILICLCRSSRDLDIAKVLPDFSRETSKGTSITCNELLMKLNKAHPELQFFAAS</sequence>
<gene>
    <name evidence="1" type="ORF">L6164_031293</name>
</gene>
<name>A0ACB9LF15_BAUVA</name>
<dbReference type="Proteomes" id="UP000828941">
    <property type="component" value="Chromosome 12"/>
</dbReference>
<evidence type="ECO:0000313" key="1">
    <source>
        <dbReference type="EMBL" id="KAI4308195.1"/>
    </source>
</evidence>
<organism evidence="1 2">
    <name type="scientific">Bauhinia variegata</name>
    <name type="common">Purple orchid tree</name>
    <name type="synonym">Phanera variegata</name>
    <dbReference type="NCBI Taxonomy" id="167791"/>
    <lineage>
        <taxon>Eukaryota</taxon>
        <taxon>Viridiplantae</taxon>
        <taxon>Streptophyta</taxon>
        <taxon>Embryophyta</taxon>
        <taxon>Tracheophyta</taxon>
        <taxon>Spermatophyta</taxon>
        <taxon>Magnoliopsida</taxon>
        <taxon>eudicotyledons</taxon>
        <taxon>Gunneridae</taxon>
        <taxon>Pentapetalae</taxon>
        <taxon>rosids</taxon>
        <taxon>fabids</taxon>
        <taxon>Fabales</taxon>
        <taxon>Fabaceae</taxon>
        <taxon>Cercidoideae</taxon>
        <taxon>Cercideae</taxon>
        <taxon>Bauhiniinae</taxon>
        <taxon>Bauhinia</taxon>
    </lineage>
</organism>
<dbReference type="EMBL" id="CM039437">
    <property type="protein sequence ID" value="KAI4308195.1"/>
    <property type="molecule type" value="Genomic_DNA"/>
</dbReference>
<proteinExistence type="predicted"/>
<keyword evidence="2" id="KW-1185">Reference proteome</keyword>
<evidence type="ECO:0000313" key="2">
    <source>
        <dbReference type="Proteomes" id="UP000828941"/>
    </source>
</evidence>
<accession>A0ACB9LF15</accession>
<comment type="caution">
    <text evidence="1">The sequence shown here is derived from an EMBL/GenBank/DDBJ whole genome shotgun (WGS) entry which is preliminary data.</text>
</comment>
<reference evidence="1 2" key="1">
    <citation type="journal article" date="2022" name="DNA Res.">
        <title>Chromosomal-level genome assembly of the orchid tree Bauhinia variegata (Leguminosae; Cercidoideae) supports the allotetraploid origin hypothesis of Bauhinia.</title>
        <authorList>
            <person name="Zhong Y."/>
            <person name="Chen Y."/>
            <person name="Zheng D."/>
            <person name="Pang J."/>
            <person name="Liu Y."/>
            <person name="Luo S."/>
            <person name="Meng S."/>
            <person name="Qian L."/>
            <person name="Wei D."/>
            <person name="Dai S."/>
            <person name="Zhou R."/>
        </authorList>
    </citation>
    <scope>NUCLEOTIDE SEQUENCE [LARGE SCALE GENOMIC DNA]</scope>
    <source>
        <strain evidence="1">BV-YZ2020</strain>
    </source>
</reference>